<dbReference type="OrthoDB" id="277472at2"/>
<dbReference type="KEGG" id="ahel:Q31a_28750"/>
<dbReference type="Proteomes" id="UP000318017">
    <property type="component" value="Chromosome"/>
</dbReference>
<organism evidence="1 2">
    <name type="scientific">Aureliella helgolandensis</name>
    <dbReference type="NCBI Taxonomy" id="2527968"/>
    <lineage>
        <taxon>Bacteria</taxon>
        <taxon>Pseudomonadati</taxon>
        <taxon>Planctomycetota</taxon>
        <taxon>Planctomycetia</taxon>
        <taxon>Pirellulales</taxon>
        <taxon>Pirellulaceae</taxon>
        <taxon>Aureliella</taxon>
    </lineage>
</organism>
<evidence type="ECO:0000313" key="2">
    <source>
        <dbReference type="Proteomes" id="UP000318017"/>
    </source>
</evidence>
<dbReference type="EMBL" id="CP036298">
    <property type="protein sequence ID" value="QDV24555.1"/>
    <property type="molecule type" value="Genomic_DNA"/>
</dbReference>
<name>A0A518G7J4_9BACT</name>
<gene>
    <name evidence="1" type="ORF">Q31a_28750</name>
</gene>
<proteinExistence type="predicted"/>
<dbReference type="RefSeq" id="WP_145078307.1">
    <property type="nucleotide sequence ID" value="NZ_CP036298.1"/>
</dbReference>
<reference evidence="1 2" key="1">
    <citation type="submission" date="2019-02" db="EMBL/GenBank/DDBJ databases">
        <title>Deep-cultivation of Planctomycetes and their phenomic and genomic characterization uncovers novel biology.</title>
        <authorList>
            <person name="Wiegand S."/>
            <person name="Jogler M."/>
            <person name="Boedeker C."/>
            <person name="Pinto D."/>
            <person name="Vollmers J."/>
            <person name="Rivas-Marin E."/>
            <person name="Kohn T."/>
            <person name="Peeters S.H."/>
            <person name="Heuer A."/>
            <person name="Rast P."/>
            <person name="Oberbeckmann S."/>
            <person name="Bunk B."/>
            <person name="Jeske O."/>
            <person name="Meyerdierks A."/>
            <person name="Storesund J.E."/>
            <person name="Kallscheuer N."/>
            <person name="Luecker S."/>
            <person name="Lage O.M."/>
            <person name="Pohl T."/>
            <person name="Merkel B.J."/>
            <person name="Hornburger P."/>
            <person name="Mueller R.-W."/>
            <person name="Bruemmer F."/>
            <person name="Labrenz M."/>
            <person name="Spormann A.M."/>
            <person name="Op den Camp H."/>
            <person name="Overmann J."/>
            <person name="Amann R."/>
            <person name="Jetten M.S.M."/>
            <person name="Mascher T."/>
            <person name="Medema M.H."/>
            <person name="Devos D.P."/>
            <person name="Kaster A.-K."/>
            <person name="Ovreas L."/>
            <person name="Rohde M."/>
            <person name="Galperin M.Y."/>
            <person name="Jogler C."/>
        </authorList>
    </citation>
    <scope>NUCLEOTIDE SEQUENCE [LARGE SCALE GENOMIC DNA]</scope>
    <source>
        <strain evidence="1 2">Q31a</strain>
    </source>
</reference>
<keyword evidence="2" id="KW-1185">Reference proteome</keyword>
<evidence type="ECO:0000313" key="1">
    <source>
        <dbReference type="EMBL" id="QDV24555.1"/>
    </source>
</evidence>
<accession>A0A518G7J4</accession>
<protein>
    <submittedName>
        <fullName evidence="1">Uncharacterized protein</fullName>
    </submittedName>
</protein>
<sequence>MIQSTRRRRRGAVLIAVLACLMICASLTATALHQSLRSRRETKNSLRVRQTELLLQAGMRRATQQLQISSEYSGEHWDVSEALAEWDAANLQIECTRLEGLQADQDATETNDSLFEVSIVATLGNAELLDHQIQRSTTFTIRE</sequence>
<dbReference type="AlphaFoldDB" id="A0A518G7J4"/>